<dbReference type="Proteomes" id="UP000053464">
    <property type="component" value="Unassembled WGS sequence"/>
</dbReference>
<dbReference type="PATRIC" id="fig|1581420.6.peg.1001"/>
<name>A0A0G9MYX2_9SPHN</name>
<gene>
    <name evidence="1" type="ORF">AAW00_04965</name>
</gene>
<sequence>MLTLIATPVAAQGTGLACMGTTYSSEQLASVPRLGASVSASEDVVGTIMRGAGDLAAPAVRTCAEREGWDQERMQAAMFYEMGRLAEIAVRGSSVLTQGQIANLDAALESGDTSRLWELVERQVTEAMGGPAADLTQADIAYLGQYVVDAGVMADEPPGTSPLETGQKVGVLLATMALQRMASREFP</sequence>
<keyword evidence="2" id="KW-1185">Reference proteome</keyword>
<evidence type="ECO:0000313" key="2">
    <source>
        <dbReference type="Proteomes" id="UP000053464"/>
    </source>
</evidence>
<dbReference type="AlphaFoldDB" id="A0A0G9MYX2"/>
<organism evidence="1 2">
    <name type="scientific">Aurantiacibacter luteus</name>
    <dbReference type="NCBI Taxonomy" id="1581420"/>
    <lineage>
        <taxon>Bacteria</taxon>
        <taxon>Pseudomonadati</taxon>
        <taxon>Pseudomonadota</taxon>
        <taxon>Alphaproteobacteria</taxon>
        <taxon>Sphingomonadales</taxon>
        <taxon>Erythrobacteraceae</taxon>
        <taxon>Aurantiacibacter</taxon>
    </lineage>
</organism>
<reference evidence="1 2" key="1">
    <citation type="submission" date="2015-04" db="EMBL/GenBank/DDBJ databases">
        <title>The draft genome sequence of Erythrobacter luteus KA37.</title>
        <authorList>
            <person name="Zhuang L."/>
            <person name="Liu Y."/>
            <person name="Shao Z."/>
        </authorList>
    </citation>
    <scope>NUCLEOTIDE SEQUENCE [LARGE SCALE GENOMIC DNA]</scope>
    <source>
        <strain evidence="1 2">KA37</strain>
    </source>
</reference>
<evidence type="ECO:0000313" key="1">
    <source>
        <dbReference type="EMBL" id="KLE35739.1"/>
    </source>
</evidence>
<protein>
    <submittedName>
        <fullName evidence="1">Uncharacterized protein</fullName>
    </submittedName>
</protein>
<comment type="caution">
    <text evidence="1">The sequence shown here is derived from an EMBL/GenBank/DDBJ whole genome shotgun (WGS) entry which is preliminary data.</text>
</comment>
<proteinExistence type="predicted"/>
<dbReference type="EMBL" id="LBHB01000001">
    <property type="protein sequence ID" value="KLE35739.1"/>
    <property type="molecule type" value="Genomic_DNA"/>
</dbReference>
<dbReference type="STRING" id="1581420.AAW00_04965"/>
<accession>A0A0G9MYX2</accession>